<organism evidence="1 2">
    <name type="scientific">Pseudomonas azerbaijanoccidentalis</name>
    <dbReference type="NCBI Taxonomy" id="2842347"/>
    <lineage>
        <taxon>Bacteria</taxon>
        <taxon>Pseudomonadati</taxon>
        <taxon>Pseudomonadota</taxon>
        <taxon>Gammaproteobacteria</taxon>
        <taxon>Pseudomonadales</taxon>
        <taxon>Pseudomonadaceae</taxon>
        <taxon>Pseudomonas</taxon>
    </lineage>
</organism>
<evidence type="ECO:0000313" key="2">
    <source>
        <dbReference type="Proteomes" id="UP001049200"/>
    </source>
</evidence>
<evidence type="ECO:0000313" key="1">
    <source>
        <dbReference type="EMBL" id="MBV4524374.1"/>
    </source>
</evidence>
<comment type="caution">
    <text evidence="1">The sequence shown here is derived from an EMBL/GenBank/DDBJ whole genome shotgun (WGS) entry which is preliminary data.</text>
</comment>
<dbReference type="EMBL" id="JAHSTU010000014">
    <property type="protein sequence ID" value="MBV4524374.1"/>
    <property type="molecule type" value="Genomic_DNA"/>
</dbReference>
<proteinExistence type="predicted"/>
<protein>
    <recommendedName>
        <fullName evidence="3">Transposase</fullName>
    </recommendedName>
</protein>
<dbReference type="RefSeq" id="WP_217873575.1">
    <property type="nucleotide sequence ID" value="NZ_JAHSTU010000014.1"/>
</dbReference>
<accession>A0ABS6QZK6</accession>
<gene>
    <name evidence="1" type="ORF">KVG88_30330</name>
</gene>
<evidence type="ECO:0008006" key="3">
    <source>
        <dbReference type="Google" id="ProtNLM"/>
    </source>
</evidence>
<reference evidence="1" key="1">
    <citation type="submission" date="2021-06" db="EMBL/GenBank/DDBJ databases">
        <title>Updating the genus Pseudomonas: Description of 43 new species and partition of the Pseudomonas putida group.</title>
        <authorList>
            <person name="Girard L."/>
            <person name="Lood C."/>
            <person name="Vandamme P."/>
            <person name="Rokni-Zadeh H."/>
            <person name="Van Noort V."/>
            <person name="Hofte M."/>
            <person name="Lavigne R."/>
            <person name="De Mot R."/>
        </authorList>
    </citation>
    <scope>NUCLEOTIDE SEQUENCE</scope>
    <source>
        <strain evidence="1">SWRI74</strain>
    </source>
</reference>
<name>A0ABS6QZK6_9PSED</name>
<keyword evidence="2" id="KW-1185">Reference proteome</keyword>
<dbReference type="Proteomes" id="UP001049200">
    <property type="component" value="Unassembled WGS sequence"/>
</dbReference>
<sequence>MIPEVRFYLEVRKFALTEPSYSTRRQVVRSFPSERYHLQMMALRVYGDAAEVLAIRAAAGLSTVDSPLEEQDVVLPTKEHLAYLKQKSGIVAAVRSVR</sequence>